<evidence type="ECO:0000313" key="1">
    <source>
        <dbReference type="EMBL" id="OXB68860.1"/>
    </source>
</evidence>
<dbReference type="OrthoDB" id="549353at2759"/>
<keyword evidence="2" id="KW-1185">Reference proteome</keyword>
<dbReference type="EMBL" id="MCFN01000008">
    <property type="protein sequence ID" value="OXB68860.1"/>
    <property type="molecule type" value="Genomic_DNA"/>
</dbReference>
<proteinExistence type="predicted"/>
<sequence length="179" mass="19688">MKVVVWIKGHGHKRIVVLKNDMKTRFSSPSFPPADYVDDHGNQLDDHNGHIMETPGSTASMELNLGTPSNAPNQTEQELLCLTNTSPVDLLCEPVPSCLPSPQLRPDPVLLESADLIQFEERPVPLSVLLLIDALMRNSKNYYHIGYACFLGGTSTKSSKKLEQTVNGTVGNYTKESPT</sequence>
<dbReference type="Proteomes" id="UP000198323">
    <property type="component" value="Unassembled WGS sequence"/>
</dbReference>
<evidence type="ECO:0000313" key="2">
    <source>
        <dbReference type="Proteomes" id="UP000198323"/>
    </source>
</evidence>
<dbReference type="AlphaFoldDB" id="A0A226NNK8"/>
<organism evidence="1 2">
    <name type="scientific">Callipepla squamata</name>
    <name type="common">Scaled quail</name>
    <dbReference type="NCBI Taxonomy" id="9009"/>
    <lineage>
        <taxon>Eukaryota</taxon>
        <taxon>Metazoa</taxon>
        <taxon>Chordata</taxon>
        <taxon>Craniata</taxon>
        <taxon>Vertebrata</taxon>
        <taxon>Euteleostomi</taxon>
        <taxon>Archelosauria</taxon>
        <taxon>Archosauria</taxon>
        <taxon>Dinosauria</taxon>
        <taxon>Saurischia</taxon>
        <taxon>Theropoda</taxon>
        <taxon>Coelurosauria</taxon>
        <taxon>Aves</taxon>
        <taxon>Neognathae</taxon>
        <taxon>Galloanserae</taxon>
        <taxon>Galliformes</taxon>
        <taxon>Odontophoridae</taxon>
        <taxon>Callipepla</taxon>
    </lineage>
</organism>
<comment type="caution">
    <text evidence="1">The sequence shown here is derived from an EMBL/GenBank/DDBJ whole genome shotgun (WGS) entry which is preliminary data.</text>
</comment>
<name>A0A226NNK8_CALSU</name>
<dbReference type="STRING" id="9009.A0A226NNK8"/>
<protein>
    <submittedName>
        <fullName evidence="1">Uncharacterized protein</fullName>
    </submittedName>
</protein>
<gene>
    <name evidence="1" type="ORF">ASZ78_002275</name>
</gene>
<accession>A0A226NNK8</accession>
<reference evidence="1 2" key="1">
    <citation type="submission" date="2016-07" db="EMBL/GenBank/DDBJ databases">
        <title>Disparate Historic Effective Population Sizes Predicted by Modern Levels of Genome Diversity for the Scaled Quail (Callipepla squamata) and the Northern Bobwhite (Colinus virginianus): Inferences from First and Second Generation Draft Genome Assemblies for Sympatric New World Quail.</title>
        <authorList>
            <person name="Oldeschulte D.L."/>
            <person name="Halley Y.A."/>
            <person name="Bhattarai E.K."/>
            <person name="Brashear W.A."/>
            <person name="Hill J."/>
            <person name="Metz R.P."/>
            <person name="Johnson C.D."/>
            <person name="Rollins D."/>
            <person name="Peterson M.J."/>
            <person name="Bickhart D.M."/>
            <person name="Decker J.E."/>
            <person name="Seabury C.M."/>
        </authorList>
    </citation>
    <scope>NUCLEOTIDE SEQUENCE [LARGE SCALE GENOMIC DNA]</scope>
    <source>
        <strain evidence="1 2">Texas</strain>
        <tissue evidence="1">Leg muscle</tissue>
    </source>
</reference>